<sequence length="235" mass="26641">MKASLHRRDTSIARKLDKELTNSVTTALLVFSKITEADLEAIRSPKELPLIPKREQRDLRSKLAKVRELDSDFRSLSNLLKDHNLLIRFELMDLTTSPPPLPHIPQQDKKKEITVGTNKALGQKRKAQLSEEGLMKDARKISSCRNELDHTMIKILSALPTMAAASVHMYWTSTWEKANEKASMGELLKLVEMTIARGLILNKEVYITLAGFEDKLGKEKAKSKKYAVDLKVMSF</sequence>
<reference evidence="2" key="1">
    <citation type="submission" date="2024-07" db="EMBL/GenBank/DDBJ databases">
        <title>Two chromosome-level genome assemblies of Korean endemic species Abeliophyllum distichum and Forsythia ovata (Oleaceae).</title>
        <authorList>
            <person name="Jang H."/>
        </authorList>
    </citation>
    <scope>NUCLEOTIDE SEQUENCE [LARGE SCALE GENOMIC DNA]</scope>
</reference>
<dbReference type="EMBL" id="JBFOLK010000003">
    <property type="protein sequence ID" value="KAL2526321.1"/>
    <property type="molecule type" value="Genomic_DNA"/>
</dbReference>
<evidence type="ECO:0000313" key="1">
    <source>
        <dbReference type="EMBL" id="KAL2526321.1"/>
    </source>
</evidence>
<dbReference type="Proteomes" id="UP001604336">
    <property type="component" value="Unassembled WGS sequence"/>
</dbReference>
<name>A0ABD1UMP1_9LAMI</name>
<accession>A0ABD1UMP1</accession>
<gene>
    <name evidence="1" type="ORF">Adt_11375</name>
</gene>
<evidence type="ECO:0000313" key="2">
    <source>
        <dbReference type="Proteomes" id="UP001604336"/>
    </source>
</evidence>
<comment type="caution">
    <text evidence="1">The sequence shown here is derived from an EMBL/GenBank/DDBJ whole genome shotgun (WGS) entry which is preliminary data.</text>
</comment>
<protein>
    <submittedName>
        <fullName evidence="1">Uncharacterized protein</fullName>
    </submittedName>
</protein>
<organism evidence="1 2">
    <name type="scientific">Abeliophyllum distichum</name>
    <dbReference type="NCBI Taxonomy" id="126358"/>
    <lineage>
        <taxon>Eukaryota</taxon>
        <taxon>Viridiplantae</taxon>
        <taxon>Streptophyta</taxon>
        <taxon>Embryophyta</taxon>
        <taxon>Tracheophyta</taxon>
        <taxon>Spermatophyta</taxon>
        <taxon>Magnoliopsida</taxon>
        <taxon>eudicotyledons</taxon>
        <taxon>Gunneridae</taxon>
        <taxon>Pentapetalae</taxon>
        <taxon>asterids</taxon>
        <taxon>lamiids</taxon>
        <taxon>Lamiales</taxon>
        <taxon>Oleaceae</taxon>
        <taxon>Forsythieae</taxon>
        <taxon>Abeliophyllum</taxon>
    </lineage>
</organism>
<proteinExistence type="predicted"/>
<dbReference type="AlphaFoldDB" id="A0ABD1UMP1"/>
<keyword evidence="2" id="KW-1185">Reference proteome</keyword>